<name>C4J6I5_MAIZE</name>
<reference evidence="1" key="1">
    <citation type="journal article" date="2009" name="PLoS Genet.">
        <title>Sequencing, mapping, and analysis of 27,455 maize full-length cDNAs.</title>
        <authorList>
            <person name="Soderlund C."/>
            <person name="Descour A."/>
            <person name="Kudrna D."/>
            <person name="Bomhoff M."/>
            <person name="Boyd L."/>
            <person name="Currie J."/>
            <person name="Angelova A."/>
            <person name="Collura K."/>
            <person name="Wissotski M."/>
            <person name="Ashley E."/>
            <person name="Morrow D."/>
            <person name="Fernandes J."/>
            <person name="Walbot V."/>
            <person name="Yu Y."/>
        </authorList>
    </citation>
    <scope>NUCLEOTIDE SEQUENCE</scope>
    <source>
        <strain evidence="1">B73</strain>
    </source>
</reference>
<reference evidence="1" key="2">
    <citation type="submission" date="2012-06" db="EMBL/GenBank/DDBJ databases">
        <authorList>
            <person name="Yu Y."/>
            <person name="Currie J."/>
            <person name="Lomeli R."/>
            <person name="Angelova A."/>
            <person name="Collura K."/>
            <person name="Wissotski M."/>
            <person name="Campos D."/>
            <person name="Kudrna D."/>
            <person name="Golser W."/>
            <person name="Ashely E."/>
            <person name="Descour A."/>
            <person name="Fernandes J."/>
            <person name="Soderlund C."/>
            <person name="Walbot V."/>
        </authorList>
    </citation>
    <scope>NUCLEOTIDE SEQUENCE</scope>
    <source>
        <strain evidence="1">B73</strain>
    </source>
</reference>
<proteinExistence type="evidence at transcript level"/>
<organism evidence="1">
    <name type="scientific">Zea mays</name>
    <name type="common">Maize</name>
    <dbReference type="NCBI Taxonomy" id="4577"/>
    <lineage>
        <taxon>Eukaryota</taxon>
        <taxon>Viridiplantae</taxon>
        <taxon>Streptophyta</taxon>
        <taxon>Embryophyta</taxon>
        <taxon>Tracheophyta</taxon>
        <taxon>Spermatophyta</taxon>
        <taxon>Magnoliopsida</taxon>
        <taxon>Liliopsida</taxon>
        <taxon>Poales</taxon>
        <taxon>Poaceae</taxon>
        <taxon>PACMAD clade</taxon>
        <taxon>Panicoideae</taxon>
        <taxon>Andropogonodae</taxon>
        <taxon>Andropogoneae</taxon>
        <taxon>Tripsacinae</taxon>
        <taxon>Zea</taxon>
    </lineage>
</organism>
<dbReference type="HOGENOM" id="CLU_1211316_0_0_1"/>
<protein>
    <submittedName>
        <fullName evidence="1">Uncharacterized protein</fullName>
    </submittedName>
</protein>
<dbReference type="EMBL" id="BT086432">
    <property type="protein sequence ID" value="ACR36785.1"/>
    <property type="molecule type" value="mRNA"/>
</dbReference>
<dbReference type="AlphaFoldDB" id="C4J6I5"/>
<evidence type="ECO:0000313" key="1">
    <source>
        <dbReference type="EMBL" id="ACR36785.1"/>
    </source>
</evidence>
<accession>C4J6I5</accession>
<sequence>MVSCIIDRTTDLQLGPLLHPPQECSLHPRFHLLQRWEGCSRRCRLSYSRYTAENGGGATPEMDTSGVVSAGDLELRSEIKIQSKSISPLSWLQCCCFGLPHGGAHRVPHGRHGQRDGLRCCLPRSRRRPLQPHRRRRGGSAWLGVAASVSGEARVASSPRSESLWGRVDRWGRGGGEGVARRWGRGIGADGSARTCGRAMVNRKDGGVGENVGWVTGADWSGRICAYVC</sequence>